<evidence type="ECO:0000259" key="7">
    <source>
        <dbReference type="Pfam" id="PF10035"/>
    </source>
</evidence>
<keyword evidence="5 6" id="KW-0472">Membrane</keyword>
<feature type="transmembrane region" description="Helical" evidence="6">
    <location>
        <begin position="13"/>
        <end position="35"/>
    </location>
</feature>
<keyword evidence="2" id="KW-1003">Cell membrane</keyword>
<proteinExistence type="predicted"/>
<dbReference type="PANTHER" id="PTHR33545">
    <property type="entry name" value="UPF0750 MEMBRANE PROTEIN YITT-RELATED"/>
    <property type="match status" value="1"/>
</dbReference>
<dbReference type="InterPro" id="IPR015867">
    <property type="entry name" value="N-reg_PII/ATP_PRibTrfase_C"/>
</dbReference>
<dbReference type="AlphaFoldDB" id="A0A0R1K5U5"/>
<feature type="transmembrane region" description="Helical" evidence="6">
    <location>
        <begin position="62"/>
        <end position="82"/>
    </location>
</feature>
<keyword evidence="3 6" id="KW-0812">Transmembrane</keyword>
<dbReference type="eggNOG" id="COG1284">
    <property type="taxonomic scope" value="Bacteria"/>
</dbReference>
<dbReference type="InterPro" id="IPR051461">
    <property type="entry name" value="UPF0750_membrane"/>
</dbReference>
<reference evidence="8 9" key="1">
    <citation type="journal article" date="2015" name="Genome Announc.">
        <title>Expanding the biotechnology potential of lactobacilli through comparative genomics of 213 strains and associated genera.</title>
        <authorList>
            <person name="Sun Z."/>
            <person name="Harris H.M."/>
            <person name="McCann A."/>
            <person name="Guo C."/>
            <person name="Argimon S."/>
            <person name="Zhang W."/>
            <person name="Yang X."/>
            <person name="Jeffery I.B."/>
            <person name="Cooney J.C."/>
            <person name="Kagawa T.F."/>
            <person name="Liu W."/>
            <person name="Song Y."/>
            <person name="Salvetti E."/>
            <person name="Wrobel A."/>
            <person name="Rasinkangas P."/>
            <person name="Parkhill J."/>
            <person name="Rea M.C."/>
            <person name="O'Sullivan O."/>
            <person name="Ritari J."/>
            <person name="Douillard F.P."/>
            <person name="Paul Ross R."/>
            <person name="Yang R."/>
            <person name="Briner A.E."/>
            <person name="Felis G.E."/>
            <person name="de Vos W.M."/>
            <person name="Barrangou R."/>
            <person name="Klaenhammer T.R."/>
            <person name="Caufield P.W."/>
            <person name="Cui Y."/>
            <person name="Zhang H."/>
            <person name="O'Toole P.W."/>
        </authorList>
    </citation>
    <scope>NUCLEOTIDE SEQUENCE [LARGE SCALE GENOMIC DNA]</scope>
    <source>
        <strain evidence="8 9">DSM 19682</strain>
    </source>
</reference>
<dbReference type="STRING" id="1423775.FD03_GL002392"/>
<keyword evidence="9" id="KW-1185">Reference proteome</keyword>
<dbReference type="GO" id="GO:0005886">
    <property type="term" value="C:plasma membrane"/>
    <property type="evidence" value="ECO:0007669"/>
    <property type="project" value="UniProtKB-SubCell"/>
</dbReference>
<keyword evidence="4 6" id="KW-1133">Transmembrane helix</keyword>
<evidence type="ECO:0000256" key="3">
    <source>
        <dbReference type="ARBA" id="ARBA00022692"/>
    </source>
</evidence>
<feature type="transmembrane region" description="Helical" evidence="6">
    <location>
        <begin position="89"/>
        <end position="107"/>
    </location>
</feature>
<sequence>MLNNKRESFWQDVVTKLTIAMIYAVLYSMALNFFWQPGHIYSGGLTGIAQTLSTLAERADNINIPISVIYYLLNVPMFILAWFKINRKFVVFTIIAVTFASFAIQIMPNMTLIEDPIICAVFGGLINGYSMGLALKHGISTGGMDALIITLRQATGISVGAISMAFNGVIVLTAGFLFGWPYAFYSLVSIFVSGKTTDLVYVKHQKVQVMIITQRPDVVIPALQKKLKRGITAIPQAYGAYDFNTQSVLITVITVYEMEILAAIMKKVDPKAFVSVSQDIKILGTFEELDIV</sequence>
<organism evidence="8 9">
    <name type="scientific">Companilactobacillus nodensis DSM 19682 = JCM 14932 = NBRC 107160</name>
    <dbReference type="NCBI Taxonomy" id="1423775"/>
    <lineage>
        <taxon>Bacteria</taxon>
        <taxon>Bacillati</taxon>
        <taxon>Bacillota</taxon>
        <taxon>Bacilli</taxon>
        <taxon>Lactobacillales</taxon>
        <taxon>Lactobacillaceae</taxon>
        <taxon>Companilactobacillus</taxon>
    </lineage>
</organism>
<accession>A0A0R1K5U5</accession>
<dbReference type="OrthoDB" id="2417289at2"/>
<evidence type="ECO:0000256" key="2">
    <source>
        <dbReference type="ARBA" id="ARBA00022475"/>
    </source>
</evidence>
<comment type="caution">
    <text evidence="8">The sequence shown here is derived from an EMBL/GenBank/DDBJ whole genome shotgun (WGS) entry which is preliminary data.</text>
</comment>
<name>A0A0R1K5U5_9LACO</name>
<evidence type="ECO:0000256" key="1">
    <source>
        <dbReference type="ARBA" id="ARBA00004651"/>
    </source>
</evidence>
<evidence type="ECO:0000313" key="8">
    <source>
        <dbReference type="EMBL" id="KRK78616.1"/>
    </source>
</evidence>
<dbReference type="PIRSF" id="PIRSF006483">
    <property type="entry name" value="Membrane_protein_YitT"/>
    <property type="match status" value="1"/>
</dbReference>
<dbReference type="Pfam" id="PF02588">
    <property type="entry name" value="YitT_membrane"/>
    <property type="match status" value="1"/>
</dbReference>
<comment type="subcellular location">
    <subcellularLocation>
        <location evidence="1">Cell membrane</location>
        <topology evidence="1">Multi-pass membrane protein</topology>
    </subcellularLocation>
</comment>
<feature type="domain" description="DUF2179" evidence="7">
    <location>
        <begin position="229"/>
        <end position="278"/>
    </location>
</feature>
<dbReference type="InterPro" id="IPR003740">
    <property type="entry name" value="YitT"/>
</dbReference>
<gene>
    <name evidence="8" type="ORF">FD03_GL002392</name>
</gene>
<dbReference type="EMBL" id="AZDZ01000022">
    <property type="protein sequence ID" value="KRK78616.1"/>
    <property type="molecule type" value="Genomic_DNA"/>
</dbReference>
<dbReference type="Proteomes" id="UP000051248">
    <property type="component" value="Unassembled WGS sequence"/>
</dbReference>
<dbReference type="CDD" id="cd16380">
    <property type="entry name" value="YitT_C"/>
    <property type="match status" value="1"/>
</dbReference>
<dbReference type="Pfam" id="PF10035">
    <property type="entry name" value="DUF2179"/>
    <property type="match status" value="1"/>
</dbReference>
<evidence type="ECO:0000256" key="4">
    <source>
        <dbReference type="ARBA" id="ARBA00022989"/>
    </source>
</evidence>
<evidence type="ECO:0000256" key="5">
    <source>
        <dbReference type="ARBA" id="ARBA00023136"/>
    </source>
</evidence>
<dbReference type="InterPro" id="IPR019264">
    <property type="entry name" value="DUF2179"/>
</dbReference>
<feature type="transmembrane region" description="Helical" evidence="6">
    <location>
        <begin position="113"/>
        <end position="135"/>
    </location>
</feature>
<dbReference type="PANTHER" id="PTHR33545:SF5">
    <property type="entry name" value="UPF0750 MEMBRANE PROTEIN YITT"/>
    <property type="match status" value="1"/>
</dbReference>
<evidence type="ECO:0000313" key="9">
    <source>
        <dbReference type="Proteomes" id="UP000051248"/>
    </source>
</evidence>
<feature type="transmembrane region" description="Helical" evidence="6">
    <location>
        <begin position="156"/>
        <end position="178"/>
    </location>
</feature>
<dbReference type="RefSeq" id="WP_025023925.1">
    <property type="nucleotide sequence ID" value="NZ_AZDZ01000022.1"/>
</dbReference>
<dbReference type="Gene3D" id="3.30.70.120">
    <property type="match status" value="1"/>
</dbReference>
<dbReference type="PATRIC" id="fig|1423775.4.peg.2433"/>
<evidence type="ECO:0000256" key="6">
    <source>
        <dbReference type="SAM" id="Phobius"/>
    </source>
</evidence>
<protein>
    <submittedName>
        <fullName evidence="8">Integral membrane protein</fullName>
    </submittedName>
</protein>